<reference evidence="1" key="1">
    <citation type="submission" date="2020-11" db="EMBL/GenBank/DDBJ databases">
        <authorList>
            <person name="Whitehead M."/>
        </authorList>
    </citation>
    <scope>NUCLEOTIDE SEQUENCE</scope>
    <source>
        <strain evidence="1">EGII</strain>
    </source>
</reference>
<dbReference type="EMBL" id="CAJHJT010000056">
    <property type="protein sequence ID" value="CAD7014086.1"/>
    <property type="molecule type" value="Genomic_DNA"/>
</dbReference>
<organism evidence="1 2">
    <name type="scientific">Ceratitis capitata</name>
    <name type="common">Mediterranean fruit fly</name>
    <name type="synonym">Tephritis capitata</name>
    <dbReference type="NCBI Taxonomy" id="7213"/>
    <lineage>
        <taxon>Eukaryota</taxon>
        <taxon>Metazoa</taxon>
        <taxon>Ecdysozoa</taxon>
        <taxon>Arthropoda</taxon>
        <taxon>Hexapoda</taxon>
        <taxon>Insecta</taxon>
        <taxon>Pterygota</taxon>
        <taxon>Neoptera</taxon>
        <taxon>Endopterygota</taxon>
        <taxon>Diptera</taxon>
        <taxon>Brachycera</taxon>
        <taxon>Muscomorpha</taxon>
        <taxon>Tephritoidea</taxon>
        <taxon>Tephritidae</taxon>
        <taxon>Ceratitis</taxon>
        <taxon>Ceratitis</taxon>
    </lineage>
</organism>
<name>A0A811VFD5_CERCA</name>
<comment type="caution">
    <text evidence="1">The sequence shown here is derived from an EMBL/GenBank/DDBJ whole genome shotgun (WGS) entry which is preliminary data.</text>
</comment>
<sequence>MLRSLYGLYRPSDFGVRSANGGVARPLAYKPFHKAHFKHPSVYPCIHPSCLGVG</sequence>
<evidence type="ECO:0000313" key="2">
    <source>
        <dbReference type="Proteomes" id="UP000606786"/>
    </source>
</evidence>
<keyword evidence="2" id="KW-1185">Reference proteome</keyword>
<protein>
    <submittedName>
        <fullName evidence="1">(Mediterranean fruit fly) hypothetical protein</fullName>
    </submittedName>
</protein>
<dbReference type="Proteomes" id="UP000606786">
    <property type="component" value="Unassembled WGS sequence"/>
</dbReference>
<dbReference type="AlphaFoldDB" id="A0A811VFD5"/>
<gene>
    <name evidence="1" type="ORF">CCAP1982_LOCUS22092</name>
</gene>
<evidence type="ECO:0000313" key="1">
    <source>
        <dbReference type="EMBL" id="CAD7014086.1"/>
    </source>
</evidence>
<feature type="non-terminal residue" evidence="1">
    <location>
        <position position="54"/>
    </location>
</feature>
<accession>A0A811VFD5</accession>
<proteinExistence type="predicted"/>